<dbReference type="Proteomes" id="UP000309997">
    <property type="component" value="Unassembled WGS sequence"/>
</dbReference>
<evidence type="ECO:0000313" key="1">
    <source>
        <dbReference type="EMBL" id="KAL3574995.1"/>
    </source>
</evidence>
<evidence type="ECO:0000313" key="2">
    <source>
        <dbReference type="Proteomes" id="UP000309997"/>
    </source>
</evidence>
<sequence>MYAWDKWDAGIALEEEVMPCLLRLYIGFCDTLEALPRQLLQMTTLEELSVDDCCSLRGQYHWNGGVDWHRISHIPIIYFDGKSIKVYGNWIGMNNSECKAYSVEHIPKKQRNSAFEGDYRFRRTYILPLFNLM</sequence>
<reference evidence="1 2" key="1">
    <citation type="journal article" date="2024" name="Plant Biotechnol. J.">
        <title>Genome and CRISPR/Cas9 system of a widespread forest tree (Populus alba) in the world.</title>
        <authorList>
            <person name="Liu Y.J."/>
            <person name="Jiang P.F."/>
            <person name="Han X.M."/>
            <person name="Li X.Y."/>
            <person name="Wang H.M."/>
            <person name="Wang Y.J."/>
            <person name="Wang X.X."/>
            <person name="Zeng Q.Y."/>
        </authorList>
    </citation>
    <scope>NUCLEOTIDE SEQUENCE [LARGE SCALE GENOMIC DNA]</scope>
    <source>
        <strain evidence="2">cv. PAL-ZL1</strain>
    </source>
</reference>
<proteinExistence type="predicted"/>
<comment type="caution">
    <text evidence="1">The sequence shown here is derived from an EMBL/GenBank/DDBJ whole genome shotgun (WGS) entry which is preliminary data.</text>
</comment>
<gene>
    <name evidence="1" type="ORF">D5086_023096</name>
</gene>
<protein>
    <submittedName>
        <fullName evidence="1">Uncharacterized protein</fullName>
    </submittedName>
</protein>
<name>A0ACC4B8Z8_POPAL</name>
<accession>A0ACC4B8Z8</accession>
<dbReference type="EMBL" id="RCHU02000012">
    <property type="protein sequence ID" value="KAL3574995.1"/>
    <property type="molecule type" value="Genomic_DNA"/>
</dbReference>
<keyword evidence="2" id="KW-1185">Reference proteome</keyword>
<organism evidence="1 2">
    <name type="scientific">Populus alba</name>
    <name type="common">White poplar</name>
    <dbReference type="NCBI Taxonomy" id="43335"/>
    <lineage>
        <taxon>Eukaryota</taxon>
        <taxon>Viridiplantae</taxon>
        <taxon>Streptophyta</taxon>
        <taxon>Embryophyta</taxon>
        <taxon>Tracheophyta</taxon>
        <taxon>Spermatophyta</taxon>
        <taxon>Magnoliopsida</taxon>
        <taxon>eudicotyledons</taxon>
        <taxon>Gunneridae</taxon>
        <taxon>Pentapetalae</taxon>
        <taxon>rosids</taxon>
        <taxon>fabids</taxon>
        <taxon>Malpighiales</taxon>
        <taxon>Salicaceae</taxon>
        <taxon>Saliceae</taxon>
        <taxon>Populus</taxon>
    </lineage>
</organism>